<dbReference type="EMBL" id="MU839862">
    <property type="protein sequence ID" value="KAK1749316.1"/>
    <property type="molecule type" value="Genomic_DNA"/>
</dbReference>
<accession>A0AAJ0B4N6</accession>
<organism evidence="3 4">
    <name type="scientific">Echria macrotheca</name>
    <dbReference type="NCBI Taxonomy" id="438768"/>
    <lineage>
        <taxon>Eukaryota</taxon>
        <taxon>Fungi</taxon>
        <taxon>Dikarya</taxon>
        <taxon>Ascomycota</taxon>
        <taxon>Pezizomycotina</taxon>
        <taxon>Sordariomycetes</taxon>
        <taxon>Sordariomycetidae</taxon>
        <taxon>Sordariales</taxon>
        <taxon>Schizotheciaceae</taxon>
        <taxon>Echria</taxon>
    </lineage>
</organism>
<keyword evidence="2" id="KW-0472">Membrane</keyword>
<evidence type="ECO:0000256" key="2">
    <source>
        <dbReference type="SAM" id="Phobius"/>
    </source>
</evidence>
<comment type="caution">
    <text evidence="3">The sequence shown here is derived from an EMBL/GenBank/DDBJ whole genome shotgun (WGS) entry which is preliminary data.</text>
</comment>
<keyword evidence="4" id="KW-1185">Reference proteome</keyword>
<dbReference type="AlphaFoldDB" id="A0AAJ0B4N6"/>
<gene>
    <name evidence="3" type="ORF">QBC47DRAFT_312169</name>
</gene>
<keyword evidence="2" id="KW-0812">Transmembrane</keyword>
<evidence type="ECO:0000256" key="1">
    <source>
        <dbReference type="SAM" id="MobiDB-lite"/>
    </source>
</evidence>
<feature type="compositionally biased region" description="Basic residues" evidence="1">
    <location>
        <begin position="16"/>
        <end position="34"/>
    </location>
</feature>
<reference evidence="3" key="1">
    <citation type="submission" date="2023-06" db="EMBL/GenBank/DDBJ databases">
        <title>Genome-scale phylogeny and comparative genomics of the fungal order Sordariales.</title>
        <authorList>
            <consortium name="Lawrence Berkeley National Laboratory"/>
            <person name="Hensen N."/>
            <person name="Bonometti L."/>
            <person name="Westerberg I."/>
            <person name="Brannstrom I.O."/>
            <person name="Guillou S."/>
            <person name="Cros-Aarteil S."/>
            <person name="Calhoun S."/>
            <person name="Haridas S."/>
            <person name="Kuo A."/>
            <person name="Mondo S."/>
            <person name="Pangilinan J."/>
            <person name="Riley R."/>
            <person name="Labutti K."/>
            <person name="Andreopoulos B."/>
            <person name="Lipzen A."/>
            <person name="Chen C."/>
            <person name="Yanf M."/>
            <person name="Daum C."/>
            <person name="Ng V."/>
            <person name="Clum A."/>
            <person name="Steindorff A."/>
            <person name="Ohm R."/>
            <person name="Martin F."/>
            <person name="Silar P."/>
            <person name="Natvig D."/>
            <person name="Lalanne C."/>
            <person name="Gautier V."/>
            <person name="Ament-Velasquez S.L."/>
            <person name="Kruys A."/>
            <person name="Hutchinson M.I."/>
            <person name="Powell A.J."/>
            <person name="Barry K."/>
            <person name="Miller A.N."/>
            <person name="Grigoriev I.V."/>
            <person name="Debuchy R."/>
            <person name="Gladieux P."/>
            <person name="Thoren M.H."/>
            <person name="Johannesson H."/>
        </authorList>
    </citation>
    <scope>NUCLEOTIDE SEQUENCE</scope>
    <source>
        <strain evidence="3">PSN4</strain>
    </source>
</reference>
<name>A0AAJ0B4N6_9PEZI</name>
<evidence type="ECO:0000313" key="3">
    <source>
        <dbReference type="EMBL" id="KAK1749316.1"/>
    </source>
</evidence>
<keyword evidence="2" id="KW-1133">Transmembrane helix</keyword>
<dbReference type="Proteomes" id="UP001239445">
    <property type="component" value="Unassembled WGS sequence"/>
</dbReference>
<protein>
    <submittedName>
        <fullName evidence="3">Uncharacterized protein</fullName>
    </submittedName>
</protein>
<feature type="transmembrane region" description="Helical" evidence="2">
    <location>
        <begin position="157"/>
        <end position="180"/>
    </location>
</feature>
<sequence length="276" mass="29659">MGLLDDAASVISAKSSHSKKSRRSSHKHRSRSRSRSRDRGSGVNGIAASIFGGGGSDSDSKHRRGDHKHRKSSTRSFFGTDDYKKHSASKSSFFGIPTGNGSRSSFFNFSSSKDHHRGSPSYYKRSPRPNFVSRVLRRLKRLLRDLVYYAKRHPLKVFMLVIMPLITGGFLTALLAKFGLRLPPSLMRMVGVAGKAASGDGIGLVGEAVRMASGAGIGSGLAGGLAKATTSIERGRDGSYQWERKHVERDFYGRGSGGGGGGWGDGLMGSVAKMFS</sequence>
<feature type="region of interest" description="Disordered" evidence="1">
    <location>
        <begin position="1"/>
        <end position="86"/>
    </location>
</feature>
<feature type="compositionally biased region" description="Basic residues" evidence="1">
    <location>
        <begin position="61"/>
        <end position="73"/>
    </location>
</feature>
<evidence type="ECO:0000313" key="4">
    <source>
        <dbReference type="Proteomes" id="UP001239445"/>
    </source>
</evidence>
<proteinExistence type="predicted"/>